<dbReference type="InterPro" id="IPR037284">
    <property type="entry name" value="SUF_FeS_clus_asmbl_SufBD_sf"/>
</dbReference>
<dbReference type="InterPro" id="IPR055346">
    <property type="entry name" value="Fe-S_cluster_assembly_SufBD"/>
</dbReference>
<comment type="similarity">
    <text evidence="1">Belongs to the iron-sulfur cluster assembly SufBD family.</text>
</comment>
<dbReference type="GO" id="GO:0016226">
    <property type="term" value="P:iron-sulfur cluster assembly"/>
    <property type="evidence" value="ECO:0007669"/>
    <property type="project" value="InterPro"/>
</dbReference>
<dbReference type="Pfam" id="PF19295">
    <property type="entry name" value="SufBD_N"/>
    <property type="match status" value="1"/>
</dbReference>
<dbReference type="NCBIfam" id="TIGR01981">
    <property type="entry name" value="sufD"/>
    <property type="match status" value="1"/>
</dbReference>
<sequence>MSTTLQAARETAWQAFEAAGLPSARDEDWKYSDLTRITALLGEQWWDVVAKGEVDRDTFAIAGLDAYTVLFVNGRFDAEASELPKTVNVTSLASLIQDEPEKMIELMEYKADAPFASGMTAVNAAKAVDGCCICVPANLKLDRPLHILHINSGGAVHLRTGITIGEHAELEVIEHFAGNADVAGVTNSLTAIRLEAGGRCEHYRLQLESGKQWHLGRVEVNQKADSSYTMHAVELGSALSRVDVVDDLNECGAESELNGLFVLSGRQHVDHHTRVAHEAPHCRSRESYRTVLDGRSHAVFNGKVVVAKGAVKTDSAQSNANLLLSDRAEIDTKPELEIYNDDVKCAHGATVGQLDKNQLFYLKSRGLSEEEAKQLLTFAFADELLAKMKIKPIRRYIERAAFAKLPNLSGLEDMLT</sequence>
<dbReference type="InterPro" id="IPR045595">
    <property type="entry name" value="SufBD_N"/>
</dbReference>
<dbReference type="InterPro" id="IPR011542">
    <property type="entry name" value="SUF_FeS_clus_asmbl_SufD"/>
</dbReference>
<feature type="domain" description="SUF system FeS cluster assembly SufBD core" evidence="2">
    <location>
        <begin position="153"/>
        <end position="380"/>
    </location>
</feature>
<dbReference type="EMBL" id="CP018799">
    <property type="protein sequence ID" value="ATX78544.1"/>
    <property type="molecule type" value="Genomic_DNA"/>
</dbReference>
<evidence type="ECO:0000259" key="3">
    <source>
        <dbReference type="Pfam" id="PF19295"/>
    </source>
</evidence>
<dbReference type="InterPro" id="IPR000825">
    <property type="entry name" value="SUF_FeS_clus_asmbl_SufBD_core"/>
</dbReference>
<feature type="domain" description="SUF system FeS cluster assembly SufBD N-terminal" evidence="3">
    <location>
        <begin position="2"/>
        <end position="147"/>
    </location>
</feature>
<evidence type="ECO:0000313" key="4">
    <source>
        <dbReference type="EMBL" id="ATX78544.1"/>
    </source>
</evidence>
<evidence type="ECO:0000259" key="2">
    <source>
        <dbReference type="Pfam" id="PF01458"/>
    </source>
</evidence>
<evidence type="ECO:0000256" key="1">
    <source>
        <dbReference type="ARBA" id="ARBA00043967"/>
    </source>
</evidence>
<dbReference type="Proteomes" id="UP000231701">
    <property type="component" value="Chromosome"/>
</dbReference>
<dbReference type="OrthoDB" id="5288223at2"/>
<evidence type="ECO:0000313" key="5">
    <source>
        <dbReference type="Proteomes" id="UP000231701"/>
    </source>
</evidence>
<protein>
    <submittedName>
        <fullName evidence="4">Iron-regulated ABC transporter permease protein SufD</fullName>
    </submittedName>
</protein>
<organism evidence="4 5">
    <name type="scientific">Mariprofundus aestuarium</name>
    <dbReference type="NCBI Taxonomy" id="1921086"/>
    <lineage>
        <taxon>Bacteria</taxon>
        <taxon>Pseudomonadati</taxon>
        <taxon>Pseudomonadota</taxon>
        <taxon>Candidatius Mariprofundia</taxon>
        <taxon>Mariprofundales</taxon>
        <taxon>Mariprofundaceae</taxon>
        <taxon>Mariprofundus</taxon>
    </lineage>
</organism>
<dbReference type="SUPFAM" id="SSF101960">
    <property type="entry name" value="Stabilizer of iron transporter SufD"/>
    <property type="match status" value="1"/>
</dbReference>
<name>A0A2K8L0V4_MARES</name>
<dbReference type="Pfam" id="PF01458">
    <property type="entry name" value="SUFBD_core"/>
    <property type="match status" value="1"/>
</dbReference>
<reference evidence="4 5" key="1">
    <citation type="submission" date="2016-12" db="EMBL/GenBank/DDBJ databases">
        <title>Isolation and genomic insights into novel planktonic Zetaproteobacteria from stratified waters of the Chesapeake Bay.</title>
        <authorList>
            <person name="McAllister S.M."/>
            <person name="Kato S."/>
            <person name="Chan C.S."/>
            <person name="Chiu B.K."/>
            <person name="Field E.K."/>
        </authorList>
    </citation>
    <scope>NUCLEOTIDE SEQUENCE [LARGE SCALE GENOMIC DNA]</scope>
    <source>
        <strain evidence="4 5">CP-5</strain>
    </source>
</reference>
<dbReference type="PANTHER" id="PTHR43575:SF1">
    <property type="entry name" value="PROTEIN ABCI7, CHLOROPLASTIC"/>
    <property type="match status" value="1"/>
</dbReference>
<accession>A0A2K8L0V4</accession>
<dbReference type="KEGG" id="maes:Ga0123461_0091"/>
<dbReference type="PANTHER" id="PTHR43575">
    <property type="entry name" value="PROTEIN ABCI7, CHLOROPLASTIC"/>
    <property type="match status" value="1"/>
</dbReference>
<dbReference type="AlphaFoldDB" id="A0A2K8L0V4"/>
<keyword evidence="5" id="KW-1185">Reference proteome</keyword>
<proteinExistence type="inferred from homology"/>
<gene>
    <name evidence="4" type="ORF">Ga0123461_0091</name>
</gene>
<dbReference type="RefSeq" id="WP_100276543.1">
    <property type="nucleotide sequence ID" value="NZ_CP018799.1"/>
</dbReference>